<accession>T1K584</accession>
<dbReference type="EnsemblMetazoa" id="tetur05g05370.1">
    <property type="protein sequence ID" value="tetur05g05370.1"/>
    <property type="gene ID" value="tetur05g05370"/>
</dbReference>
<reference evidence="2" key="1">
    <citation type="submission" date="2011-08" db="EMBL/GenBank/DDBJ databases">
        <authorList>
            <person name="Rombauts S."/>
        </authorList>
    </citation>
    <scope>NUCLEOTIDE SEQUENCE</scope>
    <source>
        <strain evidence="2">London</strain>
    </source>
</reference>
<dbReference type="AlphaFoldDB" id="T1K584"/>
<sequence>MTSKVSYLIFLVSLFFLIVTTYASKKFLTGLLIGSLLGRQHEHAPAYVYYPYVHDHYGGEHGGWW</sequence>
<dbReference type="EMBL" id="CAEY01001585">
    <property type="status" value="NOT_ANNOTATED_CDS"/>
    <property type="molecule type" value="Genomic_DNA"/>
</dbReference>
<name>T1K584_TETUR</name>
<evidence type="ECO:0000313" key="2">
    <source>
        <dbReference type="Proteomes" id="UP000015104"/>
    </source>
</evidence>
<proteinExistence type="predicted"/>
<dbReference type="Proteomes" id="UP000015104">
    <property type="component" value="Unassembled WGS sequence"/>
</dbReference>
<keyword evidence="2" id="KW-1185">Reference proteome</keyword>
<protein>
    <submittedName>
        <fullName evidence="1">Uncharacterized protein</fullName>
    </submittedName>
</protein>
<evidence type="ECO:0000313" key="1">
    <source>
        <dbReference type="EnsemblMetazoa" id="tetur05g05370.1"/>
    </source>
</evidence>
<dbReference type="HOGENOM" id="CLU_2852536_0_0_1"/>
<reference evidence="1" key="2">
    <citation type="submission" date="2015-06" db="UniProtKB">
        <authorList>
            <consortium name="EnsemblMetazoa"/>
        </authorList>
    </citation>
    <scope>IDENTIFICATION</scope>
</reference>
<organism evidence="1 2">
    <name type="scientific">Tetranychus urticae</name>
    <name type="common">Two-spotted spider mite</name>
    <dbReference type="NCBI Taxonomy" id="32264"/>
    <lineage>
        <taxon>Eukaryota</taxon>
        <taxon>Metazoa</taxon>
        <taxon>Ecdysozoa</taxon>
        <taxon>Arthropoda</taxon>
        <taxon>Chelicerata</taxon>
        <taxon>Arachnida</taxon>
        <taxon>Acari</taxon>
        <taxon>Acariformes</taxon>
        <taxon>Trombidiformes</taxon>
        <taxon>Prostigmata</taxon>
        <taxon>Eleutherengona</taxon>
        <taxon>Raphignathae</taxon>
        <taxon>Tetranychoidea</taxon>
        <taxon>Tetranychidae</taxon>
        <taxon>Tetranychus</taxon>
    </lineage>
</organism>